<evidence type="ECO:0000313" key="2">
    <source>
        <dbReference type="EMBL" id="MCL6271800.1"/>
    </source>
</evidence>
<organism evidence="2 3">
    <name type="scientific">Parendozoicomonas callyspongiae</name>
    <dbReference type="NCBI Taxonomy" id="2942213"/>
    <lineage>
        <taxon>Bacteria</taxon>
        <taxon>Pseudomonadati</taxon>
        <taxon>Pseudomonadota</taxon>
        <taxon>Gammaproteobacteria</taxon>
        <taxon>Oceanospirillales</taxon>
        <taxon>Endozoicomonadaceae</taxon>
        <taxon>Parendozoicomonas</taxon>
    </lineage>
</organism>
<dbReference type="EMBL" id="JAMFLX010000033">
    <property type="protein sequence ID" value="MCL6271800.1"/>
    <property type="molecule type" value="Genomic_DNA"/>
</dbReference>
<evidence type="ECO:0000259" key="1">
    <source>
        <dbReference type="PROSITE" id="PS50943"/>
    </source>
</evidence>
<dbReference type="InterPro" id="IPR010982">
    <property type="entry name" value="Lambda_DNA-bd_dom_sf"/>
</dbReference>
<sequence>MTIYAFIIALMKTIGEHCQERRKALKLNQTAAAQAARTTRSVISAIENNRYRGALWALNNYLGILGLELTVREATRPTWDDLDALFGEDEE</sequence>
<dbReference type="InterPro" id="IPR001387">
    <property type="entry name" value="Cro/C1-type_HTH"/>
</dbReference>
<dbReference type="RefSeq" id="WP_249701453.1">
    <property type="nucleotide sequence ID" value="NZ_JAMFLX010000033.1"/>
</dbReference>
<dbReference type="PROSITE" id="PS50943">
    <property type="entry name" value="HTH_CROC1"/>
    <property type="match status" value="1"/>
</dbReference>
<name>A0ABT0PKA0_9GAMM</name>
<evidence type="ECO:0000313" key="3">
    <source>
        <dbReference type="Proteomes" id="UP001203338"/>
    </source>
</evidence>
<protein>
    <submittedName>
        <fullName evidence="2">Helix-turn-helix domain-containing protein</fullName>
    </submittedName>
</protein>
<reference evidence="2 3" key="1">
    <citation type="submission" date="2022-05" db="EMBL/GenBank/DDBJ databases">
        <authorList>
            <person name="Park J.-S."/>
        </authorList>
    </citation>
    <scope>NUCLEOTIDE SEQUENCE [LARGE SCALE GENOMIC DNA]</scope>
    <source>
        <strain evidence="2 3">2012CJ34-2</strain>
    </source>
</reference>
<comment type="caution">
    <text evidence="2">The sequence shown here is derived from an EMBL/GenBank/DDBJ whole genome shotgun (WGS) entry which is preliminary data.</text>
</comment>
<dbReference type="Proteomes" id="UP001203338">
    <property type="component" value="Unassembled WGS sequence"/>
</dbReference>
<proteinExistence type="predicted"/>
<dbReference type="Gene3D" id="1.10.260.40">
    <property type="entry name" value="lambda repressor-like DNA-binding domains"/>
    <property type="match status" value="1"/>
</dbReference>
<feature type="domain" description="HTH cro/C1-type" evidence="1">
    <location>
        <begin position="19"/>
        <end position="72"/>
    </location>
</feature>
<keyword evidence="3" id="KW-1185">Reference proteome</keyword>
<dbReference type="SUPFAM" id="SSF47413">
    <property type="entry name" value="lambda repressor-like DNA-binding domains"/>
    <property type="match status" value="1"/>
</dbReference>
<gene>
    <name evidence="2" type="ORF">M3P05_17920</name>
</gene>
<dbReference type="Pfam" id="PF01381">
    <property type="entry name" value="HTH_3"/>
    <property type="match status" value="1"/>
</dbReference>
<accession>A0ABT0PKA0</accession>